<dbReference type="PANTHER" id="PTHR34415">
    <property type="entry name" value="INTEGRASE CATALYTIC DOMAIN-CONTAINING PROTEIN"/>
    <property type="match status" value="1"/>
</dbReference>
<organism evidence="2">
    <name type="scientific">Schizaphis graminum</name>
    <name type="common">Green bug aphid</name>
    <dbReference type="NCBI Taxonomy" id="13262"/>
    <lineage>
        <taxon>Eukaryota</taxon>
        <taxon>Metazoa</taxon>
        <taxon>Ecdysozoa</taxon>
        <taxon>Arthropoda</taxon>
        <taxon>Hexapoda</taxon>
        <taxon>Insecta</taxon>
        <taxon>Pterygota</taxon>
        <taxon>Neoptera</taxon>
        <taxon>Paraneoptera</taxon>
        <taxon>Hemiptera</taxon>
        <taxon>Sternorrhyncha</taxon>
        <taxon>Aphidomorpha</taxon>
        <taxon>Aphidoidea</taxon>
        <taxon>Aphididae</taxon>
        <taxon>Aphidini</taxon>
        <taxon>Schizaphis</taxon>
    </lineage>
</organism>
<sequence>MKMPKKVTSAELIIHKRRASKFFSKAKEITEKCQEDGSTIMGLSFDYMQNLPLPVLPVQEVFYFRQLWVYEFCVHNMKTAKATFYSYHEGQALKGPNEVTSFLNDYIRANVPKETTELHLFCDGCPGQNKNSTMIKFLLSLSVSLNLKIKIYFPQRGHSFNDCDRDFATVKRKIKREDRLFTHQQYVDLILSSTANKKFNVKTITYSDVIDFKSWCKVNFKAKPLSERCYGKKVDKKDKVSFQVSTFFEFIFDPIKPGEVLCRPFIDNEINNETFILSKTKGCCASIPTIEAFPSYSSKLPINILKMNDLQKLKQYIPDDYIHFYESILQWPTDVSAQLDVEEEF</sequence>
<feature type="domain" description="DUF7869" evidence="1">
    <location>
        <begin position="95"/>
        <end position="220"/>
    </location>
</feature>
<dbReference type="EMBL" id="GGMR01001213">
    <property type="protein sequence ID" value="MBY13832.1"/>
    <property type="molecule type" value="Transcribed_RNA"/>
</dbReference>
<dbReference type="PANTHER" id="PTHR34415:SF1">
    <property type="entry name" value="INTEGRASE CATALYTIC DOMAIN-CONTAINING PROTEIN"/>
    <property type="match status" value="1"/>
</dbReference>
<dbReference type="InterPro" id="IPR057191">
    <property type="entry name" value="DUF7869"/>
</dbReference>
<evidence type="ECO:0000259" key="1">
    <source>
        <dbReference type="Pfam" id="PF25273"/>
    </source>
</evidence>
<name>A0A2S2NA51_SCHGA</name>
<reference evidence="2" key="1">
    <citation type="submission" date="2018-04" db="EMBL/GenBank/DDBJ databases">
        <title>Transcriptome of Schizaphis graminum biotype I.</title>
        <authorList>
            <person name="Scully E.D."/>
            <person name="Geib S.M."/>
            <person name="Palmer N.A."/>
            <person name="Koch K."/>
            <person name="Bradshaw J."/>
            <person name="Heng-Moss T."/>
            <person name="Sarath G."/>
        </authorList>
    </citation>
    <scope>NUCLEOTIDE SEQUENCE</scope>
</reference>
<evidence type="ECO:0000313" key="2">
    <source>
        <dbReference type="EMBL" id="MBY13832.1"/>
    </source>
</evidence>
<accession>A0A2S2NA51</accession>
<dbReference type="Pfam" id="PF25273">
    <property type="entry name" value="DUF7869"/>
    <property type="match status" value="1"/>
</dbReference>
<proteinExistence type="predicted"/>
<gene>
    <name evidence="2" type="ORF">g.1718</name>
</gene>
<dbReference type="AlphaFoldDB" id="A0A2S2NA51"/>
<protein>
    <recommendedName>
        <fullName evidence="1">DUF7869 domain-containing protein</fullName>
    </recommendedName>
</protein>